<keyword evidence="5" id="KW-0804">Transcription</keyword>
<dbReference type="InterPro" id="IPR011707">
    <property type="entry name" value="Cu-oxidase-like_N"/>
</dbReference>
<organism evidence="7 8">
    <name type="scientific">Vitis vinifera</name>
    <name type="common">Grape</name>
    <dbReference type="NCBI Taxonomy" id="29760"/>
    <lineage>
        <taxon>Eukaryota</taxon>
        <taxon>Viridiplantae</taxon>
        <taxon>Streptophyta</taxon>
        <taxon>Embryophyta</taxon>
        <taxon>Tracheophyta</taxon>
        <taxon>Spermatophyta</taxon>
        <taxon>Magnoliopsida</taxon>
        <taxon>eudicotyledons</taxon>
        <taxon>Gunneridae</taxon>
        <taxon>Pentapetalae</taxon>
        <taxon>rosids</taxon>
        <taxon>Vitales</taxon>
        <taxon>Vitaceae</taxon>
        <taxon>Viteae</taxon>
        <taxon>Vitis</taxon>
    </lineage>
</organism>
<sequence length="275" mass="30961">MKGIANLGLCIFVNDIRSIVGGFVFPRNSASTYTVEFRSVMFWLFAREIITARLKESDGQWPKNYMSHEYALEVSFYDFVLKKSNFTRLCSTKSMLTVNESFLGPVIRIHRGDKVYVNVQNEGKIAIRYWKRFHHFGEELYGNINEKTLDGPKQFSSFAKCTTIEEKLLALKPKNLDFVQAAGLPRTIETTYDGLGRTGFSVACKTSLVPQESCYYFKHRKTGANEELGTDLAIDYTKEKFEDLAEKFNCDKAVKAVKGGSVVALIGAVTPSGTT</sequence>
<comment type="similarity">
    <text evidence="2">Belongs to the multicopper oxidase family.</text>
</comment>
<dbReference type="Gene3D" id="3.30.1490.120">
    <property type="entry name" value="RNA polymerase Rpb7-like, N-terminal domain"/>
    <property type="match status" value="1"/>
</dbReference>
<dbReference type="Gene3D" id="2.60.40.420">
    <property type="entry name" value="Cupredoxins - blue copper proteins"/>
    <property type="match status" value="1"/>
</dbReference>
<evidence type="ECO:0000256" key="3">
    <source>
        <dbReference type="ARBA" id="ARBA00022478"/>
    </source>
</evidence>
<dbReference type="SUPFAM" id="SSF50129">
    <property type="entry name" value="GroES-like"/>
    <property type="match status" value="1"/>
</dbReference>
<name>A0A438HTW8_VITVI</name>
<dbReference type="PANTHER" id="PTHR44573:SF1">
    <property type="entry name" value="NADPH-DEPENDENT ALKENAL_ONE OXIDOREDUCTASE, CHLOROPLASTIC"/>
    <property type="match status" value="1"/>
</dbReference>
<evidence type="ECO:0000256" key="1">
    <source>
        <dbReference type="ARBA" id="ARBA00010371"/>
    </source>
</evidence>
<evidence type="ECO:0000259" key="6">
    <source>
        <dbReference type="Pfam" id="PF07732"/>
    </source>
</evidence>
<evidence type="ECO:0000313" key="7">
    <source>
        <dbReference type="EMBL" id="RVW87885.1"/>
    </source>
</evidence>
<dbReference type="InterPro" id="IPR036898">
    <property type="entry name" value="RNA_pol_Rpb7-like_N_sf"/>
</dbReference>
<dbReference type="SUPFAM" id="SSF49503">
    <property type="entry name" value="Cupredoxins"/>
    <property type="match status" value="1"/>
</dbReference>
<dbReference type="EMBL" id="QGNW01000179">
    <property type="protein sequence ID" value="RVW87885.1"/>
    <property type="molecule type" value="Genomic_DNA"/>
</dbReference>
<gene>
    <name evidence="7" type="primary">AOR_1</name>
    <name evidence="7" type="ORF">CK203_039685</name>
</gene>
<dbReference type="Proteomes" id="UP000288805">
    <property type="component" value="Unassembled WGS sequence"/>
</dbReference>
<protein>
    <submittedName>
        <fullName evidence="7">NADPH-dependent alkenal/one oxidoreductase, chloroplastic</fullName>
    </submittedName>
</protein>
<dbReference type="SUPFAM" id="SSF88798">
    <property type="entry name" value="N-terminal, heterodimerisation domain of RBP7 (RpoE)"/>
    <property type="match status" value="1"/>
</dbReference>
<dbReference type="PANTHER" id="PTHR44573">
    <property type="entry name" value="NADPH-DEPENDENT ALKENAL/ONE OXIDOREDUCTASE, CHLOROPLASTIC"/>
    <property type="match status" value="1"/>
</dbReference>
<feature type="domain" description="Plastocyanin-like" evidence="6">
    <location>
        <begin position="82"/>
        <end position="122"/>
    </location>
</feature>
<evidence type="ECO:0000256" key="5">
    <source>
        <dbReference type="ARBA" id="ARBA00023163"/>
    </source>
</evidence>
<dbReference type="InterPro" id="IPR011032">
    <property type="entry name" value="GroES-like_sf"/>
</dbReference>
<dbReference type="InterPro" id="IPR044626">
    <property type="entry name" value="AOR-like"/>
</dbReference>
<evidence type="ECO:0000256" key="2">
    <source>
        <dbReference type="ARBA" id="ARBA00010609"/>
    </source>
</evidence>
<dbReference type="GO" id="GO:0000428">
    <property type="term" value="C:DNA-directed RNA polymerase complex"/>
    <property type="evidence" value="ECO:0007669"/>
    <property type="project" value="UniProtKB-KW"/>
</dbReference>
<dbReference type="AlphaFoldDB" id="A0A438HTW8"/>
<dbReference type="Gene3D" id="3.90.180.10">
    <property type="entry name" value="Medium-chain alcohol dehydrogenases, catalytic domain"/>
    <property type="match status" value="1"/>
</dbReference>
<dbReference type="InterPro" id="IPR008972">
    <property type="entry name" value="Cupredoxin"/>
</dbReference>
<dbReference type="Pfam" id="PF07732">
    <property type="entry name" value="Cu-oxidase_3"/>
    <property type="match status" value="1"/>
</dbReference>
<comment type="caution">
    <text evidence="7">The sequence shown here is derived from an EMBL/GenBank/DDBJ whole genome shotgun (WGS) entry which is preliminary data.</text>
</comment>
<comment type="similarity">
    <text evidence="1">Belongs to the zinc-containing alcohol dehydrogenase family. Quinone oxidoreductase subfamily.</text>
</comment>
<evidence type="ECO:0000313" key="8">
    <source>
        <dbReference type="Proteomes" id="UP000288805"/>
    </source>
</evidence>
<keyword evidence="4" id="KW-0560">Oxidoreductase</keyword>
<keyword evidence="3" id="KW-0240">DNA-directed RNA polymerase</keyword>
<dbReference type="GO" id="GO:0005507">
    <property type="term" value="F:copper ion binding"/>
    <property type="evidence" value="ECO:0007669"/>
    <property type="project" value="InterPro"/>
</dbReference>
<dbReference type="GO" id="GO:0016628">
    <property type="term" value="F:oxidoreductase activity, acting on the CH-CH group of donors, NAD or NADP as acceptor"/>
    <property type="evidence" value="ECO:0007669"/>
    <property type="project" value="InterPro"/>
</dbReference>
<accession>A0A438HTW8</accession>
<evidence type="ECO:0000256" key="4">
    <source>
        <dbReference type="ARBA" id="ARBA00023002"/>
    </source>
</evidence>
<reference evidence="7 8" key="1">
    <citation type="journal article" date="2018" name="PLoS Genet.">
        <title>Population sequencing reveals clonal diversity and ancestral inbreeding in the grapevine cultivar Chardonnay.</title>
        <authorList>
            <person name="Roach M.J."/>
            <person name="Johnson D.L."/>
            <person name="Bohlmann J."/>
            <person name="van Vuuren H.J."/>
            <person name="Jones S.J."/>
            <person name="Pretorius I.S."/>
            <person name="Schmidt S.A."/>
            <person name="Borneman A.R."/>
        </authorList>
    </citation>
    <scope>NUCLEOTIDE SEQUENCE [LARGE SCALE GENOMIC DNA]</scope>
    <source>
        <strain evidence="8">cv. Chardonnay</strain>
        <tissue evidence="7">Leaf</tissue>
    </source>
</reference>
<proteinExistence type="inferred from homology"/>